<evidence type="ECO:0000259" key="4">
    <source>
        <dbReference type="Pfam" id="PF14818"/>
    </source>
</evidence>
<evidence type="ECO:0000256" key="1">
    <source>
        <dbReference type="ARBA" id="ARBA00023054"/>
    </source>
</evidence>
<dbReference type="OrthoDB" id="8948289at2759"/>
<evidence type="ECO:0000256" key="3">
    <source>
        <dbReference type="SAM" id="MobiDB-lite"/>
    </source>
</evidence>
<sequence>MWNAFGNGSGLHGGGGGGGYVSKAQGWEFVPCSSRLQKERGRRTSRSPLRTLSSPASVGPFYEQLLPGLGVTPETGAQAQSARQDLQSQHARLKKKFEDLKKRHGQDKEEWMREKEMLLRQVAEIQGGENRRILLDLKSVLEDVQLEVKKEETKRNELQLLYTKDRCAWELERAELKCRIAQLEARGSKAGVEVPATSDPRESLRREREEQKRLLADTHTAAMDLRCRLEHSERGWAREKTELLERFDAERKEWESQLRDMQRKIEELYNEVKARREGGDNEPDRGTQSGVLRLSLQSTSTSSSVLTDPPDSHSNTDSGPPDQHSNGYSDPPDQPDHHSKGRGEPTDRPNSCYGHPLDRKHQSRGDPGDHHDDSGRDSGMAELELILQSCLEQGFESGPPSTRQQAYVSPISTFSYGSDKKRNTMALNAALREIARVSQELCSYQDEIRKKSEDKRSRTDSFLEDLEELENLKNKAGNGDTLFSPTQWCDQFQVPEEQNWISWERVNMDPSKADEGAKAPQRKSEAPPVPPRTTSWYRNSPTAPELELPVPESTDLKCHSPCVLADRKCPSVLRKFGAMLQENEGSTLTDSGVIVSTAPADSKCNIGCCHSRWACDGSKFGSSKSSTYVPVQKRPPDANILAAEMDCGPDCRPADNPKCPGGQFQPVDRDFVSLDLRSPPSGVPPPYPNTNGSRRNETLELKTAEFNRTLFQVEMGRWIDEDNAVSPEISVSGSTGCSTQPLEIKPRAVTPDLPPQYPEIKPQAVTSDRQPQHPEIKSRAVTSDLPPQVLQEKESDSPSAESNLSAFWRYVPSVSASAVRAKAPGVKPAGMRQASEARSWKAGGSAGGAGDTVLRILKDQPWKPTTLAAYPRPADSRSNYGAVEKILKSFESFGGSQQCQQGRSSLAQEDDLIDLLDMLEVKQQSTSGPGQRLSLRDTSIRHSGMHRDTPSALQESRALSSVSTKKSFSRPARPANRRLPSRWASRSPSTPSDPAPRPSVTAQAQTFSYSYHTETVII</sequence>
<comment type="caution">
    <text evidence="5">The sequence shown here is derived from an EMBL/GenBank/DDBJ whole genome shotgun (WGS) entry which is preliminary data.</text>
</comment>
<dbReference type="EMBL" id="JAFDVH010000010">
    <property type="protein sequence ID" value="KAG7469923.1"/>
    <property type="molecule type" value="Genomic_DNA"/>
</dbReference>
<organism evidence="5 6">
    <name type="scientific">Megalops atlanticus</name>
    <name type="common">Tarpon</name>
    <name type="synonym">Clupea gigantea</name>
    <dbReference type="NCBI Taxonomy" id="7932"/>
    <lineage>
        <taxon>Eukaryota</taxon>
        <taxon>Metazoa</taxon>
        <taxon>Chordata</taxon>
        <taxon>Craniata</taxon>
        <taxon>Vertebrata</taxon>
        <taxon>Euteleostomi</taxon>
        <taxon>Actinopterygii</taxon>
        <taxon>Neopterygii</taxon>
        <taxon>Teleostei</taxon>
        <taxon>Elopiformes</taxon>
        <taxon>Megalopidae</taxon>
        <taxon>Megalops</taxon>
    </lineage>
</organism>
<feature type="coiled-coil region" evidence="2">
    <location>
        <begin position="134"/>
        <end position="161"/>
    </location>
</feature>
<feature type="compositionally biased region" description="Polar residues" evidence="3">
    <location>
        <begin position="75"/>
        <end position="88"/>
    </location>
</feature>
<feature type="region of interest" description="Disordered" evidence="3">
    <location>
        <begin position="511"/>
        <end position="548"/>
    </location>
</feature>
<dbReference type="PANTHER" id="PTHR15705">
    <property type="entry name" value="MCG7194, ISOFORM CRA_A"/>
    <property type="match status" value="1"/>
</dbReference>
<keyword evidence="6" id="KW-1185">Reference proteome</keyword>
<feature type="region of interest" description="Disordered" evidence="3">
    <location>
        <begin position="32"/>
        <end position="54"/>
    </location>
</feature>
<feature type="region of interest" description="Disordered" evidence="3">
    <location>
        <begin position="69"/>
        <end position="88"/>
    </location>
</feature>
<proteinExistence type="predicted"/>
<dbReference type="PANTHER" id="PTHR15705:SF1">
    <property type="entry name" value="RIKEN CDNA 9330159F19 GENE"/>
    <property type="match status" value="1"/>
</dbReference>
<reference evidence="5" key="1">
    <citation type="submission" date="2021-01" db="EMBL/GenBank/DDBJ databases">
        <authorList>
            <person name="Zahm M."/>
            <person name="Roques C."/>
            <person name="Cabau C."/>
            <person name="Klopp C."/>
            <person name="Donnadieu C."/>
            <person name="Jouanno E."/>
            <person name="Lampietro C."/>
            <person name="Louis A."/>
            <person name="Herpin A."/>
            <person name="Echchiki A."/>
            <person name="Berthelot C."/>
            <person name="Parey E."/>
            <person name="Roest-Crollius H."/>
            <person name="Braasch I."/>
            <person name="Postlethwait J."/>
            <person name="Bobe J."/>
            <person name="Montfort J."/>
            <person name="Bouchez O."/>
            <person name="Begum T."/>
            <person name="Mejri S."/>
            <person name="Adams A."/>
            <person name="Chen W.-J."/>
            <person name="Guiguen Y."/>
        </authorList>
    </citation>
    <scope>NUCLEOTIDE SEQUENCE</scope>
    <source>
        <strain evidence="5">YG-15Mar2019-1</strain>
        <tissue evidence="5">Brain</tissue>
    </source>
</reference>
<feature type="region of interest" description="Disordered" evidence="3">
    <location>
        <begin position="940"/>
        <end position="1006"/>
    </location>
</feature>
<feature type="region of interest" description="Disordered" evidence="3">
    <location>
        <begin position="729"/>
        <end position="800"/>
    </location>
</feature>
<feature type="compositionally biased region" description="Polar residues" evidence="3">
    <location>
        <begin position="532"/>
        <end position="542"/>
    </location>
</feature>
<feature type="compositionally biased region" description="Low complexity" evidence="3">
    <location>
        <begin position="297"/>
        <end position="307"/>
    </location>
</feature>
<feature type="compositionally biased region" description="Polar residues" evidence="3">
    <location>
        <begin position="951"/>
        <end position="966"/>
    </location>
</feature>
<gene>
    <name evidence="5" type="ORF">MATL_G00133930</name>
</gene>
<evidence type="ECO:0000313" key="5">
    <source>
        <dbReference type="EMBL" id="KAG7469923.1"/>
    </source>
</evidence>
<feature type="region of interest" description="Disordered" evidence="3">
    <location>
        <begin position="297"/>
        <end position="383"/>
    </location>
</feature>
<dbReference type="Proteomes" id="UP001046870">
    <property type="component" value="Chromosome 10"/>
</dbReference>
<feature type="domain" description="SOGA 1/2-like coiled-coil" evidence="4">
    <location>
        <begin position="223"/>
        <end position="276"/>
    </location>
</feature>
<evidence type="ECO:0000256" key="2">
    <source>
        <dbReference type="SAM" id="Coils"/>
    </source>
</evidence>
<accession>A0A9D3TAR2</accession>
<dbReference type="Pfam" id="PF14818">
    <property type="entry name" value="SOGA1-2-like_CC"/>
    <property type="match status" value="1"/>
</dbReference>
<dbReference type="AlphaFoldDB" id="A0A9D3TAR2"/>
<feature type="compositionally biased region" description="Polar residues" evidence="3">
    <location>
        <begin position="729"/>
        <end position="741"/>
    </location>
</feature>
<feature type="compositionally biased region" description="Polar residues" evidence="3">
    <location>
        <begin position="312"/>
        <end position="328"/>
    </location>
</feature>
<feature type="compositionally biased region" description="Basic and acidic residues" evidence="3">
    <location>
        <begin position="356"/>
        <end position="376"/>
    </location>
</feature>
<feature type="coiled-coil region" evidence="2">
    <location>
        <begin position="237"/>
        <end position="278"/>
    </location>
</feature>
<protein>
    <recommendedName>
        <fullName evidence="4">SOGA 1/2-like coiled-coil domain-containing protein</fullName>
    </recommendedName>
</protein>
<keyword evidence="1 2" id="KW-0175">Coiled coil</keyword>
<feature type="compositionally biased region" description="Basic and acidic residues" evidence="3">
    <location>
        <begin position="511"/>
        <end position="525"/>
    </location>
</feature>
<feature type="compositionally biased region" description="Basic and acidic residues" evidence="3">
    <location>
        <begin position="940"/>
        <end position="949"/>
    </location>
</feature>
<name>A0A9D3TAR2_MEGAT</name>
<dbReference type="InterPro" id="IPR027882">
    <property type="entry name" value="SOGA1/2-like_CC"/>
</dbReference>
<evidence type="ECO:0000313" key="6">
    <source>
        <dbReference type="Proteomes" id="UP001046870"/>
    </source>
</evidence>
<feature type="compositionally biased region" description="Basic and acidic residues" evidence="3">
    <location>
        <begin position="334"/>
        <end position="347"/>
    </location>
</feature>